<dbReference type="PANTHER" id="PTHR34145:SF28">
    <property type="entry name" value="F-BOX DOMAIN-CONTAINING PROTEIN"/>
    <property type="match status" value="1"/>
</dbReference>
<dbReference type="InterPro" id="IPR053781">
    <property type="entry name" value="F-box_AtFBL13-like"/>
</dbReference>
<feature type="domain" description="F-box" evidence="1">
    <location>
        <begin position="11"/>
        <end position="49"/>
    </location>
</feature>
<dbReference type="EMBL" id="JBDFQZ010000003">
    <property type="protein sequence ID" value="KAK9742501.1"/>
    <property type="molecule type" value="Genomic_DNA"/>
</dbReference>
<evidence type="ECO:0008006" key="5">
    <source>
        <dbReference type="Google" id="ProtNLM"/>
    </source>
</evidence>
<reference evidence="3" key="1">
    <citation type="submission" date="2024-03" db="EMBL/GenBank/DDBJ databases">
        <title>WGS assembly of Saponaria officinalis var. Norfolk2.</title>
        <authorList>
            <person name="Jenkins J."/>
            <person name="Shu S."/>
            <person name="Grimwood J."/>
            <person name="Barry K."/>
            <person name="Goodstein D."/>
            <person name="Schmutz J."/>
            <person name="Leebens-Mack J."/>
            <person name="Osbourn A."/>
        </authorList>
    </citation>
    <scope>NUCLEOTIDE SEQUENCE [LARGE SCALE GENOMIC DNA]</scope>
    <source>
        <strain evidence="3">JIC</strain>
    </source>
</reference>
<evidence type="ECO:0000313" key="3">
    <source>
        <dbReference type="EMBL" id="KAK9742501.1"/>
    </source>
</evidence>
<name>A0AAW1M815_SAPOF</name>
<dbReference type="Proteomes" id="UP001443914">
    <property type="component" value="Unassembled WGS sequence"/>
</dbReference>
<proteinExistence type="predicted"/>
<dbReference type="Gene3D" id="1.20.1280.50">
    <property type="match status" value="1"/>
</dbReference>
<accession>A0AAW1M815</accession>
<dbReference type="InterPro" id="IPR032675">
    <property type="entry name" value="LRR_dom_sf"/>
</dbReference>
<dbReference type="SUPFAM" id="SSF81383">
    <property type="entry name" value="F-box domain"/>
    <property type="match status" value="1"/>
</dbReference>
<evidence type="ECO:0000259" key="2">
    <source>
        <dbReference type="Pfam" id="PF24758"/>
    </source>
</evidence>
<dbReference type="InterPro" id="IPR036047">
    <property type="entry name" value="F-box-like_dom_sf"/>
</dbReference>
<evidence type="ECO:0000313" key="4">
    <source>
        <dbReference type="Proteomes" id="UP001443914"/>
    </source>
</evidence>
<sequence>MDENASSPDMISELPDFILHQILSFLPVKAAAKTCVISKRWCRIWETFPIVDCCQFYFGKYLDIVNPKELGLPKDVRRNIFEQRVKFMSYIDDKLGRISENDICVKKFRLVMTLVSVGLFPRVDFWMDLVSELKVQELELRLTLGRERFYALPVKVLASQSLTVLSLKGCILIDCLSKDDVKFSSLVELHLHGSIIDEEAISNLVSSIHSLEVLSLKSCLGFTRLEIHGHKKLKKVVYHPHMALKIKKISINLPNLEELEVMFSSRPKRRLAFIRGLLIPNLKRLSLCGVFVDGKSLRDIVLSFPLLERLFLGECFVREAANLKSSILKEIYLRNCSNAVKAEFDTPGLRVFKYYSKDMSHLSINNVAGNRIAELPVPLSDMDSSWFKKLNNFLVKNRFHELILILSITDGQSAENTFSPENRIRKRLPQPFELKSMKLVIYAFTSVKYAPLLDGLFWNLHPKTLKLELHYNSPTYVKGLLKSLIVSEEPKCCQTVHKENLKCWRHSLKGIKFANVKGFQTGTSLDLCTLNSLNNFLDNWSIETQRTLDCYETVEGAKMSFDLSW</sequence>
<dbReference type="SUPFAM" id="SSF52047">
    <property type="entry name" value="RNI-like"/>
    <property type="match status" value="1"/>
</dbReference>
<gene>
    <name evidence="3" type="ORF">RND81_03G177300</name>
</gene>
<dbReference type="InterPro" id="IPR001810">
    <property type="entry name" value="F-box_dom"/>
</dbReference>
<evidence type="ECO:0000259" key="1">
    <source>
        <dbReference type="Pfam" id="PF00646"/>
    </source>
</evidence>
<dbReference type="Pfam" id="PF24758">
    <property type="entry name" value="LRR_At5g56370"/>
    <property type="match status" value="1"/>
</dbReference>
<dbReference type="AlphaFoldDB" id="A0AAW1M815"/>
<dbReference type="CDD" id="cd22160">
    <property type="entry name" value="F-box_AtFBL13-like"/>
    <property type="match status" value="1"/>
</dbReference>
<dbReference type="PANTHER" id="PTHR34145">
    <property type="entry name" value="OS02G0105600 PROTEIN"/>
    <property type="match status" value="1"/>
</dbReference>
<dbReference type="InterPro" id="IPR055411">
    <property type="entry name" value="LRR_FXL15/At3g58940/PEG3-like"/>
</dbReference>
<dbReference type="InterPro" id="IPR053772">
    <property type="entry name" value="At1g61320/At1g61330-like"/>
</dbReference>
<keyword evidence="4" id="KW-1185">Reference proteome</keyword>
<dbReference type="Pfam" id="PF00646">
    <property type="entry name" value="F-box"/>
    <property type="match status" value="1"/>
</dbReference>
<protein>
    <recommendedName>
        <fullName evidence="5">F-box domain-containing protein</fullName>
    </recommendedName>
</protein>
<comment type="caution">
    <text evidence="3">The sequence shown here is derived from an EMBL/GenBank/DDBJ whole genome shotgun (WGS) entry which is preliminary data.</text>
</comment>
<organism evidence="3 4">
    <name type="scientific">Saponaria officinalis</name>
    <name type="common">Common soapwort</name>
    <name type="synonym">Lychnis saponaria</name>
    <dbReference type="NCBI Taxonomy" id="3572"/>
    <lineage>
        <taxon>Eukaryota</taxon>
        <taxon>Viridiplantae</taxon>
        <taxon>Streptophyta</taxon>
        <taxon>Embryophyta</taxon>
        <taxon>Tracheophyta</taxon>
        <taxon>Spermatophyta</taxon>
        <taxon>Magnoliopsida</taxon>
        <taxon>eudicotyledons</taxon>
        <taxon>Gunneridae</taxon>
        <taxon>Pentapetalae</taxon>
        <taxon>Caryophyllales</taxon>
        <taxon>Caryophyllaceae</taxon>
        <taxon>Caryophylleae</taxon>
        <taxon>Saponaria</taxon>
    </lineage>
</organism>
<dbReference type="Gene3D" id="3.80.10.10">
    <property type="entry name" value="Ribonuclease Inhibitor"/>
    <property type="match status" value="1"/>
</dbReference>
<feature type="domain" description="F-box/LRR-repeat protein 15/At3g58940/PEG3-like LRR" evidence="2">
    <location>
        <begin position="124"/>
        <end position="261"/>
    </location>
</feature>